<evidence type="ECO:0000256" key="1">
    <source>
        <dbReference type="SAM" id="Phobius"/>
    </source>
</evidence>
<dbReference type="GO" id="GO:0004252">
    <property type="term" value="F:serine-type endopeptidase activity"/>
    <property type="evidence" value="ECO:0007669"/>
    <property type="project" value="InterPro"/>
</dbReference>
<dbReference type="CDD" id="cd06530">
    <property type="entry name" value="S26_SPase_I"/>
    <property type="match status" value="1"/>
</dbReference>
<dbReference type="EMBL" id="PPXC01000002">
    <property type="protein sequence ID" value="POH74929.1"/>
    <property type="molecule type" value="Genomic_DNA"/>
</dbReference>
<dbReference type="InterPro" id="IPR019533">
    <property type="entry name" value="Peptidase_S26"/>
</dbReference>
<evidence type="ECO:0000313" key="3">
    <source>
        <dbReference type="Proteomes" id="UP000237061"/>
    </source>
</evidence>
<feature type="transmembrane region" description="Helical" evidence="1">
    <location>
        <begin position="14"/>
        <end position="38"/>
    </location>
</feature>
<evidence type="ECO:0008006" key="4">
    <source>
        <dbReference type="Google" id="ProtNLM"/>
    </source>
</evidence>
<feature type="transmembrane region" description="Helical" evidence="1">
    <location>
        <begin position="138"/>
        <end position="156"/>
    </location>
</feature>
<comment type="caution">
    <text evidence="2">The sequence shown here is derived from an EMBL/GenBank/DDBJ whole genome shotgun (WGS) entry which is preliminary data.</text>
</comment>
<dbReference type="GO" id="GO:0006465">
    <property type="term" value="P:signal peptide processing"/>
    <property type="evidence" value="ECO:0007669"/>
    <property type="project" value="InterPro"/>
</dbReference>
<dbReference type="AlphaFoldDB" id="A0A2S4A0W3"/>
<organism evidence="2 3">
    <name type="scientific">Arthrobacter glacialis</name>
    <dbReference type="NCBI Taxonomy" id="1664"/>
    <lineage>
        <taxon>Bacteria</taxon>
        <taxon>Bacillati</taxon>
        <taxon>Actinomycetota</taxon>
        <taxon>Actinomycetes</taxon>
        <taxon>Micrococcales</taxon>
        <taxon>Micrococcaceae</taxon>
        <taxon>Arthrobacter</taxon>
    </lineage>
</organism>
<dbReference type="GO" id="GO:0005975">
    <property type="term" value="P:carbohydrate metabolic process"/>
    <property type="evidence" value="ECO:0007669"/>
    <property type="project" value="UniProtKB-ARBA"/>
</dbReference>
<keyword evidence="1" id="KW-1133">Transmembrane helix</keyword>
<sequence>MTRQVLRLSAWERCLLNAGAALGLLCLVLAGLALVLGLKPLIAISGSMSPGIPVGSLALAMPTAAAEVAPGQVVSVVASNGTRITHRVVSADPVTGLVLKGDANPVADLQPYSFGPADRVVFSVPFLGYVASWLSSPWVFGLGGLLCAYLLYVAFFRSDAGRSGNVPAEGSASDSVPVAGAGGPGTRRSKWLGAGAIVAALAVVIPLGVVNRIEATQAAWTASAVASATVTALNTEQPKDLNCVRGSSDTKINFSWGAPQPGPLPLTGYVVRAYVSGGSSTGVRADTLTPATRSVTLDQIADNGLLGNLLGLLLGGLIGTNYDYTITFEVSAQYGSAWVSAPLAHHTVNATAKGAILGILLPTKKLTCLMQ</sequence>
<keyword evidence="3" id="KW-1185">Reference proteome</keyword>
<keyword evidence="1" id="KW-0812">Transmembrane</keyword>
<dbReference type="InterPro" id="IPR003961">
    <property type="entry name" value="FN3_dom"/>
</dbReference>
<protein>
    <recommendedName>
        <fullName evidence="4">Signal peptidase I</fullName>
    </recommendedName>
</protein>
<keyword evidence="1" id="KW-0472">Membrane</keyword>
<dbReference type="RefSeq" id="WP_103464337.1">
    <property type="nucleotide sequence ID" value="NZ_PPXC01000002.1"/>
</dbReference>
<proteinExistence type="predicted"/>
<dbReference type="CDD" id="cd00063">
    <property type="entry name" value="FN3"/>
    <property type="match status" value="1"/>
</dbReference>
<evidence type="ECO:0000313" key="2">
    <source>
        <dbReference type="EMBL" id="POH74929.1"/>
    </source>
</evidence>
<accession>A0A2S4A0W3</accession>
<reference evidence="2 3" key="1">
    <citation type="submission" date="2018-01" db="EMBL/GenBank/DDBJ databases">
        <title>Arthrobacter sp. nov., from glaciers in China.</title>
        <authorList>
            <person name="Liu Q."/>
            <person name="Xin Y.-H."/>
        </authorList>
    </citation>
    <scope>NUCLEOTIDE SEQUENCE [LARGE SCALE GENOMIC DNA]</scope>
    <source>
        <strain evidence="2 3">HLT2-12-2</strain>
    </source>
</reference>
<dbReference type="InterPro" id="IPR013783">
    <property type="entry name" value="Ig-like_fold"/>
</dbReference>
<feature type="transmembrane region" description="Helical" evidence="1">
    <location>
        <begin position="191"/>
        <end position="209"/>
    </location>
</feature>
<gene>
    <name evidence="2" type="ORF">CVS27_03455</name>
</gene>
<dbReference type="Gene3D" id="2.60.40.10">
    <property type="entry name" value="Immunoglobulins"/>
    <property type="match status" value="1"/>
</dbReference>
<dbReference type="Proteomes" id="UP000237061">
    <property type="component" value="Unassembled WGS sequence"/>
</dbReference>
<name>A0A2S4A0W3_ARTGL</name>